<dbReference type="EMBL" id="CP029619">
    <property type="protein sequence ID" value="AWN81601.1"/>
    <property type="molecule type" value="Genomic_DNA"/>
</dbReference>
<evidence type="ECO:0000313" key="6">
    <source>
        <dbReference type="Proteomes" id="UP000245872"/>
    </source>
</evidence>
<dbReference type="PANTHER" id="PTHR23530:SF1">
    <property type="entry name" value="PERMEASE, MAJOR FACILITATOR SUPERFAMILY-RELATED"/>
    <property type="match status" value="1"/>
</dbReference>
<dbReference type="AlphaFoldDB" id="A0A2Z3L827"/>
<feature type="transmembrane region" description="Helical" evidence="4">
    <location>
        <begin position="68"/>
        <end position="85"/>
    </location>
</feature>
<keyword evidence="6" id="KW-1185">Reference proteome</keyword>
<keyword evidence="3 4" id="KW-0472">Membrane</keyword>
<reference evidence="5 6" key="1">
    <citation type="submission" date="2018-05" db="EMBL/GenBank/DDBJ databases">
        <title>Candidatus Cardinium hertigii Genome Assembly.</title>
        <authorList>
            <person name="Showmaker K.C."/>
            <person name="Walden K.O."/>
            <person name="Fields C.J."/>
            <person name="Lambert K.N."/>
            <person name="Hudson M.E."/>
        </authorList>
    </citation>
    <scope>NUCLEOTIDE SEQUENCE [LARGE SCALE GENOMIC DNA]</scope>
    <source>
        <strain evidence="6">cHgTN10</strain>
    </source>
</reference>
<feature type="transmembrane region" description="Helical" evidence="4">
    <location>
        <begin position="6"/>
        <end position="28"/>
    </location>
</feature>
<dbReference type="GO" id="GO:0022857">
    <property type="term" value="F:transmembrane transporter activity"/>
    <property type="evidence" value="ECO:0007669"/>
    <property type="project" value="InterPro"/>
</dbReference>
<evidence type="ECO:0000256" key="3">
    <source>
        <dbReference type="ARBA" id="ARBA00023136"/>
    </source>
</evidence>
<keyword evidence="1 4" id="KW-0812">Transmembrane</keyword>
<dbReference type="RefSeq" id="WP_109997050.1">
    <property type="nucleotide sequence ID" value="NZ_CP029619.1"/>
</dbReference>
<evidence type="ECO:0008006" key="7">
    <source>
        <dbReference type="Google" id="ProtNLM"/>
    </source>
</evidence>
<dbReference type="InterPro" id="IPR053160">
    <property type="entry name" value="MFS_DHA3_Transporter"/>
</dbReference>
<sequence length="393" mass="43562">MLPAAFHIYALFRGLSLGLYIPVSLTFLNDHHCPSLHIGLLGTCFELIKFITAIPIGRWADCCGPRGPLMLSGLIGGLLWLLFFLGDHTLYVYYSCTALLGIAEACMSGSLESWITNCVTKSTVTATILRNTSIMMITSIIAGFLSIPLYQYSPLYCCLLLSLANFAKAIIPLLSSSVVCISKNYTHALTFSTALLEGVCMVYQTRKLRVVICSIFFVTMACDMALRYYELYLRQRGFAMTYTGYVTGSAGILALLMLLLVTRYKQILRYRPFWIIVGIDIIGAIICYLLAFSTLSTVVYISLTILLGLEDIRSPIVKALLAETIYDAQHKALIFSLFVLVESAGEILAGTLFGYIIAGYGLQVGFSISILLFLFSACIYVIDYMVYRLKNTF</sequence>
<dbReference type="KEGG" id="cher:DK880_00269"/>
<dbReference type="OrthoDB" id="5315372at2"/>
<dbReference type="InterPro" id="IPR011701">
    <property type="entry name" value="MFS"/>
</dbReference>
<feature type="transmembrane region" description="Helical" evidence="4">
    <location>
        <begin position="35"/>
        <end position="56"/>
    </location>
</feature>
<accession>A0A2Z3L827</accession>
<feature type="transmembrane region" description="Helical" evidence="4">
    <location>
        <begin position="364"/>
        <end position="387"/>
    </location>
</feature>
<gene>
    <name evidence="5" type="ORF">DK880_00269</name>
</gene>
<keyword evidence="2 4" id="KW-1133">Transmembrane helix</keyword>
<evidence type="ECO:0000256" key="4">
    <source>
        <dbReference type="SAM" id="Phobius"/>
    </source>
</evidence>
<dbReference type="Gene3D" id="1.20.1250.20">
    <property type="entry name" value="MFS general substrate transporter like domains"/>
    <property type="match status" value="2"/>
</dbReference>
<dbReference type="PANTHER" id="PTHR23530">
    <property type="entry name" value="TRANSPORT PROTEIN-RELATED"/>
    <property type="match status" value="1"/>
</dbReference>
<feature type="transmembrane region" description="Helical" evidence="4">
    <location>
        <begin position="241"/>
        <end position="261"/>
    </location>
</feature>
<feature type="transmembrane region" description="Helical" evidence="4">
    <location>
        <begin position="131"/>
        <end position="150"/>
    </location>
</feature>
<evidence type="ECO:0000313" key="5">
    <source>
        <dbReference type="EMBL" id="AWN81601.1"/>
    </source>
</evidence>
<dbReference type="Pfam" id="PF07690">
    <property type="entry name" value="MFS_1"/>
    <property type="match status" value="1"/>
</dbReference>
<feature type="transmembrane region" description="Helical" evidence="4">
    <location>
        <begin position="210"/>
        <end position="229"/>
    </location>
</feature>
<dbReference type="SUPFAM" id="SSF103473">
    <property type="entry name" value="MFS general substrate transporter"/>
    <property type="match status" value="1"/>
</dbReference>
<evidence type="ECO:0000256" key="1">
    <source>
        <dbReference type="ARBA" id="ARBA00022692"/>
    </source>
</evidence>
<dbReference type="Proteomes" id="UP000245872">
    <property type="component" value="Chromosome"/>
</dbReference>
<evidence type="ECO:0000256" key="2">
    <source>
        <dbReference type="ARBA" id="ARBA00022989"/>
    </source>
</evidence>
<dbReference type="InterPro" id="IPR036259">
    <property type="entry name" value="MFS_trans_sf"/>
</dbReference>
<protein>
    <recommendedName>
        <fullName evidence="7">MFS transporter</fullName>
    </recommendedName>
</protein>
<feature type="transmembrane region" description="Helical" evidence="4">
    <location>
        <begin position="333"/>
        <end position="358"/>
    </location>
</feature>
<organism evidence="5 6">
    <name type="scientific">Candidatus Cardinium hertigii</name>
    <dbReference type="NCBI Taxonomy" id="247481"/>
    <lineage>
        <taxon>Bacteria</taxon>
        <taxon>Pseudomonadati</taxon>
        <taxon>Bacteroidota</taxon>
        <taxon>Cytophagia</taxon>
        <taxon>Cytophagales</taxon>
        <taxon>Amoebophilaceae</taxon>
        <taxon>Candidatus Cardinium</taxon>
    </lineage>
</organism>
<feature type="transmembrane region" description="Helical" evidence="4">
    <location>
        <begin position="273"/>
        <end position="292"/>
    </location>
</feature>
<proteinExistence type="predicted"/>
<name>A0A2Z3L827_9BACT</name>
<feature type="transmembrane region" description="Helical" evidence="4">
    <location>
        <begin position="157"/>
        <end position="179"/>
    </location>
</feature>
<dbReference type="CDD" id="cd06174">
    <property type="entry name" value="MFS"/>
    <property type="match status" value="1"/>
</dbReference>